<keyword evidence="2" id="KW-1185">Reference proteome</keyword>
<evidence type="ECO:0000313" key="2">
    <source>
        <dbReference type="Proteomes" id="UP000599109"/>
    </source>
</evidence>
<accession>A0A937CT37</accession>
<dbReference type="AlphaFoldDB" id="A0A937CT37"/>
<dbReference type="EMBL" id="JAEQNE010000002">
    <property type="protein sequence ID" value="MBL0391249.1"/>
    <property type="molecule type" value="Genomic_DNA"/>
</dbReference>
<comment type="caution">
    <text evidence="1">The sequence shown here is derived from an EMBL/GenBank/DDBJ whole genome shotgun (WGS) entry which is preliminary data.</text>
</comment>
<protein>
    <submittedName>
        <fullName evidence="1">Uncharacterized protein</fullName>
    </submittedName>
</protein>
<organism evidence="1 2">
    <name type="scientific">Ramlibacter monticola</name>
    <dbReference type="NCBI Taxonomy" id="1926872"/>
    <lineage>
        <taxon>Bacteria</taxon>
        <taxon>Pseudomonadati</taxon>
        <taxon>Pseudomonadota</taxon>
        <taxon>Betaproteobacteria</taxon>
        <taxon>Burkholderiales</taxon>
        <taxon>Comamonadaceae</taxon>
        <taxon>Ramlibacter</taxon>
    </lineage>
</organism>
<reference evidence="1 2" key="1">
    <citation type="journal article" date="2017" name="Int. J. Syst. Evol. Microbiol.">
        <title>Ramlibacter monticola sp. nov., isolated from forest soil.</title>
        <authorList>
            <person name="Chaudhary D.K."/>
            <person name="Kim J."/>
        </authorList>
    </citation>
    <scope>NUCLEOTIDE SEQUENCE [LARGE SCALE GENOMIC DNA]</scope>
    <source>
        <strain evidence="1 2">KACC 19175</strain>
    </source>
</reference>
<gene>
    <name evidence="1" type="ORF">JJ685_08875</name>
</gene>
<sequence>MQNLQWINELRSLSDWLWTACTEDGMGEELLCCIQDQALDLLEQDLEGAVNPASKEVLASWRELNAEAAEYITSSDRVWECMWTSWGGVPERSGLPLELTRAFARHRCALAAATAALDY</sequence>
<evidence type="ECO:0000313" key="1">
    <source>
        <dbReference type="EMBL" id="MBL0391249.1"/>
    </source>
</evidence>
<name>A0A937CT37_9BURK</name>
<proteinExistence type="predicted"/>
<dbReference type="RefSeq" id="WP_201673893.1">
    <property type="nucleotide sequence ID" value="NZ_JAEQNE010000002.1"/>
</dbReference>
<dbReference type="Proteomes" id="UP000599109">
    <property type="component" value="Unassembled WGS sequence"/>
</dbReference>